<dbReference type="RefSeq" id="WP_170087281.1">
    <property type="nucleotide sequence ID" value="NZ_JABAFG010000004.1"/>
</dbReference>
<evidence type="ECO:0000313" key="2">
    <source>
        <dbReference type="Proteomes" id="UP000591071"/>
    </source>
</evidence>
<gene>
    <name evidence="1" type="ORF">HF872_03775</name>
</gene>
<name>A0A848BXI2_9FIRM</name>
<organism evidence="1 2">
    <name type="scientific">Megasphaera hexanoica</name>
    <dbReference type="NCBI Taxonomy" id="1675036"/>
    <lineage>
        <taxon>Bacteria</taxon>
        <taxon>Bacillati</taxon>
        <taxon>Bacillota</taxon>
        <taxon>Negativicutes</taxon>
        <taxon>Veillonellales</taxon>
        <taxon>Veillonellaceae</taxon>
        <taxon>Megasphaera</taxon>
    </lineage>
</organism>
<evidence type="ECO:0000313" key="1">
    <source>
        <dbReference type="EMBL" id="NME27747.1"/>
    </source>
</evidence>
<dbReference type="EMBL" id="JABAFG010000004">
    <property type="protein sequence ID" value="NME27747.1"/>
    <property type="molecule type" value="Genomic_DNA"/>
</dbReference>
<reference evidence="1 2" key="1">
    <citation type="submission" date="2020-04" db="EMBL/GenBank/DDBJ databases">
        <authorList>
            <person name="Hitch T.C.A."/>
            <person name="Wylensek D."/>
            <person name="Clavel T."/>
        </authorList>
    </citation>
    <scope>NUCLEOTIDE SEQUENCE [LARGE SCALE GENOMIC DNA]</scope>
    <source>
        <strain evidence="1 2">Oil-RF-744-FAT-WT-6-1</strain>
    </source>
</reference>
<dbReference type="AlphaFoldDB" id="A0A848BXI2"/>
<dbReference type="Proteomes" id="UP000591071">
    <property type="component" value="Unassembled WGS sequence"/>
</dbReference>
<proteinExistence type="predicted"/>
<accession>A0A848BXI2</accession>
<comment type="caution">
    <text evidence="1">The sequence shown here is derived from an EMBL/GenBank/DDBJ whole genome shotgun (WGS) entry which is preliminary data.</text>
</comment>
<protein>
    <submittedName>
        <fullName evidence="1">Uncharacterized protein</fullName>
    </submittedName>
</protein>
<sequence length="175" mass="20335">MSKTKHSGNAVKINIRKVNKITNIWSVEADGKYFSRYVSASFNPEIYCRDTSQVRKLYCDETISTSAKAVFGYLENNRFYNTSVCSITARSMSKMMGISYNTARKAVDCLVSHQIIQKGKFYYGTNVGYQFKINPPKLWRFGNEEEVYLDQDECPQQYYEEHYGPDYVSLSELMY</sequence>